<sequence>MKLTFDINKILVLDTPFKPDMLKDKHAVLGEIEGKGVLMFNVDYEEVHKQVMEQQKEGENK</sequence>
<dbReference type="RefSeq" id="YP_009151517.1">
    <property type="nucleotide sequence ID" value="NC_027372.1"/>
</dbReference>
<protein>
    <submittedName>
        <fullName evidence="1">Uncharacterized protein</fullName>
    </submittedName>
</protein>
<accession>A0A0A0RPX0</accession>
<evidence type="ECO:0000313" key="1">
    <source>
        <dbReference type="EMBL" id="AIW03684.1"/>
    </source>
</evidence>
<evidence type="ECO:0000313" key="2">
    <source>
        <dbReference type="Proteomes" id="UP000030208"/>
    </source>
</evidence>
<gene>
    <name evidence="1" type="ORF">CPT_Pascal49</name>
</gene>
<dbReference type="GeneID" id="24607728"/>
<proteinExistence type="predicted"/>
<dbReference type="EMBL" id="KM236247">
    <property type="protein sequence ID" value="AIW03684.1"/>
    <property type="molecule type" value="Genomic_DNA"/>
</dbReference>
<reference evidence="1 2" key="1">
    <citation type="journal article" date="2015" name="Genome Announc.">
        <title>Complete Genome of Bacillus megaterium Podophage Pascal.</title>
        <authorList>
            <person name="Snowden J.D."/>
            <person name="Vega Gonzalez A.E."/>
            <person name="Maroun J.W."/>
            <person name="Hernandez A.C."/>
            <person name="Kuty Everett G.F."/>
        </authorList>
    </citation>
    <scope>NUCLEOTIDE SEQUENCE [LARGE SCALE GENOMIC DNA]</scope>
</reference>
<organism evidence="1 2">
    <name type="scientific">Bacillus phage Pascal</name>
    <dbReference type="NCBI Taxonomy" id="1540092"/>
    <lineage>
        <taxon>Viruses</taxon>
        <taxon>Duplodnaviria</taxon>
        <taxon>Heunggongvirae</taxon>
        <taxon>Uroviricota</taxon>
        <taxon>Caudoviricetes</taxon>
        <taxon>Pagevirus</taxon>
        <taxon>Pagevirus pascal</taxon>
    </lineage>
</organism>
<dbReference type="Proteomes" id="UP000030208">
    <property type="component" value="Segment"/>
</dbReference>
<keyword evidence="2" id="KW-1185">Reference proteome</keyword>
<dbReference type="KEGG" id="vg:24607728"/>
<name>A0A0A0RPX0_9CAUD</name>